<name>A0A6N8DPP5_RHOAC</name>
<evidence type="ECO:0000259" key="1">
    <source>
        <dbReference type="PROSITE" id="PS50943"/>
    </source>
</evidence>
<dbReference type="SMART" id="SM00530">
    <property type="entry name" value="HTH_XRE"/>
    <property type="match status" value="1"/>
</dbReference>
<organism evidence="2 3">
    <name type="scientific">Rhodoblastus acidophilus</name>
    <name type="common">Rhodopseudomonas acidophila</name>
    <dbReference type="NCBI Taxonomy" id="1074"/>
    <lineage>
        <taxon>Bacteria</taxon>
        <taxon>Pseudomonadati</taxon>
        <taxon>Pseudomonadota</taxon>
        <taxon>Alphaproteobacteria</taxon>
        <taxon>Hyphomicrobiales</taxon>
        <taxon>Rhodoblastaceae</taxon>
        <taxon>Rhodoblastus</taxon>
    </lineage>
</organism>
<dbReference type="RefSeq" id="WP_264586177.1">
    <property type="nucleotide sequence ID" value="NZ_JAOQNR010000006.1"/>
</dbReference>
<dbReference type="InterPro" id="IPR010982">
    <property type="entry name" value="Lambda_DNA-bd_dom_sf"/>
</dbReference>
<dbReference type="Gene3D" id="1.10.260.40">
    <property type="entry name" value="lambda repressor-like DNA-binding domains"/>
    <property type="match status" value="1"/>
</dbReference>
<protein>
    <submittedName>
        <fullName evidence="2">Helix-turn-helix domain-containing protein</fullName>
    </submittedName>
</protein>
<dbReference type="AlphaFoldDB" id="A0A6N8DPP5"/>
<evidence type="ECO:0000313" key="3">
    <source>
        <dbReference type="Proteomes" id="UP000439113"/>
    </source>
</evidence>
<dbReference type="GO" id="GO:0003677">
    <property type="term" value="F:DNA binding"/>
    <property type="evidence" value="ECO:0007669"/>
    <property type="project" value="InterPro"/>
</dbReference>
<gene>
    <name evidence="2" type="ORF">GJ654_09220</name>
</gene>
<dbReference type="EMBL" id="WNKS01000006">
    <property type="protein sequence ID" value="MTV31173.1"/>
    <property type="molecule type" value="Genomic_DNA"/>
</dbReference>
<evidence type="ECO:0000313" key="2">
    <source>
        <dbReference type="EMBL" id="MTV31173.1"/>
    </source>
</evidence>
<accession>A0A6N8DPP5</accession>
<reference evidence="2 3" key="1">
    <citation type="submission" date="2019-11" db="EMBL/GenBank/DDBJ databases">
        <title>Whole-genome sequence of a Rhodoblastus acidophilus DSM 142.</title>
        <authorList>
            <person name="Kyndt J.A."/>
            <person name="Meyer T.E."/>
        </authorList>
    </citation>
    <scope>NUCLEOTIDE SEQUENCE [LARGE SCALE GENOMIC DNA]</scope>
    <source>
        <strain evidence="2 3">DSM 142</strain>
    </source>
</reference>
<dbReference type="SUPFAM" id="SSF47413">
    <property type="entry name" value="lambda repressor-like DNA-binding domains"/>
    <property type="match status" value="1"/>
</dbReference>
<dbReference type="CDD" id="cd00093">
    <property type="entry name" value="HTH_XRE"/>
    <property type="match status" value="1"/>
</dbReference>
<dbReference type="PROSITE" id="PS50943">
    <property type="entry name" value="HTH_CROC1"/>
    <property type="match status" value="1"/>
</dbReference>
<dbReference type="Proteomes" id="UP000439113">
    <property type="component" value="Unassembled WGS sequence"/>
</dbReference>
<comment type="caution">
    <text evidence="2">The sequence shown here is derived from an EMBL/GenBank/DDBJ whole genome shotgun (WGS) entry which is preliminary data.</text>
</comment>
<dbReference type="InterPro" id="IPR001387">
    <property type="entry name" value="Cro/C1-type_HTH"/>
</dbReference>
<feature type="domain" description="HTH cro/C1-type" evidence="1">
    <location>
        <begin position="7"/>
        <end position="37"/>
    </location>
</feature>
<proteinExistence type="predicted"/>
<dbReference type="Pfam" id="PF01381">
    <property type="entry name" value="HTH_3"/>
    <property type="match status" value="1"/>
</dbReference>
<sequence>MITACQMRAARALLGIDQRQLAELSGVSLPTIQRMETSAGNVRGVVQTLTKVIEALDRAGVEILGENVESRGGGRGVRLKAAPAK</sequence>